<dbReference type="InterPro" id="IPR001611">
    <property type="entry name" value="Leu-rich_rpt"/>
</dbReference>
<evidence type="ECO:0000256" key="2">
    <source>
        <dbReference type="ARBA" id="ARBA00022729"/>
    </source>
</evidence>
<dbReference type="InterPro" id="IPR050467">
    <property type="entry name" value="LRFN"/>
</dbReference>
<dbReference type="Pfam" id="PF07679">
    <property type="entry name" value="I-set"/>
    <property type="match status" value="2"/>
</dbReference>
<keyword evidence="9" id="KW-1185">Reference proteome</keyword>
<dbReference type="PROSITE" id="PS50835">
    <property type="entry name" value="IG_LIKE"/>
    <property type="match status" value="2"/>
</dbReference>
<dbReference type="Pfam" id="PF13855">
    <property type="entry name" value="LRR_8"/>
    <property type="match status" value="1"/>
</dbReference>
<dbReference type="Gene3D" id="2.60.40.10">
    <property type="entry name" value="Immunoglobulins"/>
    <property type="match status" value="2"/>
</dbReference>
<dbReference type="SUPFAM" id="SSF48726">
    <property type="entry name" value="Immunoglobulin"/>
    <property type="match status" value="2"/>
</dbReference>
<dbReference type="AlphaFoldDB" id="A0A1B0AI47"/>
<reference evidence="8" key="2">
    <citation type="submission" date="2020-05" db="UniProtKB">
        <authorList>
            <consortium name="EnsemblMetazoa"/>
        </authorList>
    </citation>
    <scope>IDENTIFICATION</scope>
    <source>
        <strain evidence="8">IAEA</strain>
    </source>
</reference>
<keyword evidence="3" id="KW-0677">Repeat</keyword>
<feature type="region of interest" description="Disordered" evidence="6">
    <location>
        <begin position="330"/>
        <end position="371"/>
    </location>
</feature>
<dbReference type="FunFam" id="2.60.40.10:FF:000032">
    <property type="entry name" value="palladin isoform X1"/>
    <property type="match status" value="1"/>
</dbReference>
<dbReference type="SUPFAM" id="SSF52058">
    <property type="entry name" value="L domain-like"/>
    <property type="match status" value="1"/>
</dbReference>
<organism evidence="8 9">
    <name type="scientific">Glossina pallidipes</name>
    <name type="common">Tsetse fly</name>
    <dbReference type="NCBI Taxonomy" id="7398"/>
    <lineage>
        <taxon>Eukaryota</taxon>
        <taxon>Metazoa</taxon>
        <taxon>Ecdysozoa</taxon>
        <taxon>Arthropoda</taxon>
        <taxon>Hexapoda</taxon>
        <taxon>Insecta</taxon>
        <taxon>Pterygota</taxon>
        <taxon>Neoptera</taxon>
        <taxon>Endopterygota</taxon>
        <taxon>Diptera</taxon>
        <taxon>Brachycera</taxon>
        <taxon>Muscomorpha</taxon>
        <taxon>Hippoboscoidea</taxon>
        <taxon>Glossinidae</taxon>
        <taxon>Glossina</taxon>
    </lineage>
</organism>
<evidence type="ECO:0000256" key="6">
    <source>
        <dbReference type="SAM" id="MobiDB-lite"/>
    </source>
</evidence>
<feature type="compositionally biased region" description="Low complexity" evidence="6">
    <location>
        <begin position="361"/>
        <end position="370"/>
    </location>
</feature>
<evidence type="ECO:0000313" key="9">
    <source>
        <dbReference type="Proteomes" id="UP000092445"/>
    </source>
</evidence>
<evidence type="ECO:0000256" key="3">
    <source>
        <dbReference type="ARBA" id="ARBA00022737"/>
    </source>
</evidence>
<evidence type="ECO:0000256" key="4">
    <source>
        <dbReference type="ARBA" id="ARBA00023157"/>
    </source>
</evidence>
<evidence type="ECO:0000313" key="8">
    <source>
        <dbReference type="EnsemblMetazoa" id="GPAI046534-PA"/>
    </source>
</evidence>
<keyword evidence="5" id="KW-0393">Immunoglobulin domain</keyword>
<sequence length="464" mass="52650">MKKAIQMSKEKTISTDLRFNRFEELPANAFEGLTQVTTLFLNENEISYVEESAFDGLKSLRFLYLNNNRISRLPSNIFQQLKQLEAIFIFNNKLTNVPANAFNRLPSLKRLRLDDNPIDCNCGVYSLWRYHQQHPQRKAITIALTCETPASLYRYGFSSLQEYHFHCKKPEIITAPHDIHVTTGETVELPCHMTGDPQPEIVWMQNTNEINADFAPKMQILPTGTLKIYAFNSNDIGIYECIGRNEVGETRTQPIRIMMMMMMTTTTTTTTTMTLPKKGTNANNNNNNNNQYGPYYSSDGGSHNDNNNNNNNNVYVSNQLWHDQQHIETEEAQQHQLELSPRHTSKLATNNDNNGVERQRSSNTNSNNNNIWHTYALSSDATTQGPAINVTGLIEQAHPHFIHTPKDRVVAVSAIESLRLDCVAVGVPTPEIQWYFNGRLVAQSTDALRIQANGSLPLPLGEQY</sequence>
<dbReference type="SMART" id="SM00408">
    <property type="entry name" value="IGc2"/>
    <property type="match status" value="1"/>
</dbReference>
<keyword evidence="4" id="KW-1015">Disulfide bond</keyword>
<dbReference type="VEuPathDB" id="VectorBase:GPAI046534"/>
<dbReference type="InterPro" id="IPR032675">
    <property type="entry name" value="LRR_dom_sf"/>
</dbReference>
<reference evidence="9" key="1">
    <citation type="submission" date="2014-03" db="EMBL/GenBank/DDBJ databases">
        <authorList>
            <person name="Aksoy S."/>
            <person name="Warren W."/>
            <person name="Wilson R.K."/>
        </authorList>
    </citation>
    <scope>NUCLEOTIDE SEQUENCE [LARGE SCALE GENOMIC DNA]</scope>
    <source>
        <strain evidence="9">IAEA</strain>
    </source>
</reference>
<protein>
    <recommendedName>
        <fullName evidence="7">Ig-like domain-containing protein</fullName>
    </recommendedName>
</protein>
<proteinExistence type="predicted"/>
<dbReference type="PROSITE" id="PS51450">
    <property type="entry name" value="LRR"/>
    <property type="match status" value="1"/>
</dbReference>
<dbReference type="Proteomes" id="UP000092445">
    <property type="component" value="Unassembled WGS sequence"/>
</dbReference>
<dbReference type="STRING" id="7398.A0A1B0AI47"/>
<name>A0A1B0AI47_GLOPL</name>
<dbReference type="InterPro" id="IPR003598">
    <property type="entry name" value="Ig_sub2"/>
</dbReference>
<keyword evidence="2" id="KW-0732">Signal</keyword>
<evidence type="ECO:0000259" key="7">
    <source>
        <dbReference type="PROSITE" id="PS50835"/>
    </source>
</evidence>
<dbReference type="GO" id="GO:0016020">
    <property type="term" value="C:membrane"/>
    <property type="evidence" value="ECO:0007669"/>
    <property type="project" value="UniProtKB-SubCell"/>
</dbReference>
<dbReference type="InterPro" id="IPR007110">
    <property type="entry name" value="Ig-like_dom"/>
</dbReference>
<dbReference type="InterPro" id="IPR003591">
    <property type="entry name" value="Leu-rich_rpt_typical-subtyp"/>
</dbReference>
<evidence type="ECO:0000256" key="5">
    <source>
        <dbReference type="ARBA" id="ARBA00023319"/>
    </source>
</evidence>
<feature type="domain" description="Ig-like" evidence="7">
    <location>
        <begin position="399"/>
        <end position="464"/>
    </location>
</feature>
<accession>A0A1B0AI47</accession>
<dbReference type="InterPro" id="IPR036179">
    <property type="entry name" value="Ig-like_dom_sf"/>
</dbReference>
<dbReference type="InterPro" id="IPR013098">
    <property type="entry name" value="Ig_I-set"/>
</dbReference>
<dbReference type="Gene3D" id="3.80.10.10">
    <property type="entry name" value="Ribonuclease Inhibitor"/>
    <property type="match status" value="1"/>
</dbReference>
<dbReference type="PANTHER" id="PTHR45842:SF22">
    <property type="entry name" value="INSULIN-LIKE GROWTH FACTOR-BINDING PROTEIN COMPLEX ACID LABILE SUBUNIT ISOFORM X1"/>
    <property type="match status" value="1"/>
</dbReference>
<feature type="domain" description="Ig-like" evidence="7">
    <location>
        <begin position="170"/>
        <end position="256"/>
    </location>
</feature>
<dbReference type="InterPro" id="IPR013783">
    <property type="entry name" value="Ig-like_fold"/>
</dbReference>
<dbReference type="SMART" id="SM00369">
    <property type="entry name" value="LRR_TYP"/>
    <property type="match status" value="4"/>
</dbReference>
<dbReference type="EnsemblMetazoa" id="GPAI046534-RA">
    <property type="protein sequence ID" value="GPAI046534-PA"/>
    <property type="gene ID" value="GPAI046534"/>
</dbReference>
<keyword evidence="1" id="KW-0433">Leucine-rich repeat</keyword>
<evidence type="ECO:0000256" key="1">
    <source>
        <dbReference type="ARBA" id="ARBA00022614"/>
    </source>
</evidence>
<feature type="compositionally biased region" description="Low complexity" evidence="6">
    <location>
        <begin position="281"/>
        <end position="314"/>
    </location>
</feature>
<dbReference type="SMART" id="SM00409">
    <property type="entry name" value="IG"/>
    <property type="match status" value="1"/>
</dbReference>
<dbReference type="InterPro" id="IPR003599">
    <property type="entry name" value="Ig_sub"/>
</dbReference>
<dbReference type="PANTHER" id="PTHR45842">
    <property type="entry name" value="SYNAPTIC ADHESION-LIKE MOLECULE SALM"/>
    <property type="match status" value="1"/>
</dbReference>
<feature type="region of interest" description="Disordered" evidence="6">
    <location>
        <begin position="271"/>
        <end position="314"/>
    </location>
</feature>